<feature type="transmembrane region" description="Helical" evidence="6">
    <location>
        <begin position="409"/>
        <end position="429"/>
    </location>
</feature>
<sequence length="511" mass="56443">MKKQSLLKGTMILGIATIFARFLGLFFRIPIQGLIGDQGMGYYQMSYPIYMTFVAIASGVPIAMSKLISEYNVRNDTNAVKQVLKDTLKIMIPLGIIISFLMLYFGDNIINILRWDNKSYQSFMIISSAPIFVCIMCTFKGYFQGLQNMNNTAISQIIEQIGRVVFGVICAYLLLPKGIEYAAAGAAFGTVAGGLLGSIYLVIKYLFVRSKSYKLKVKRSNKILSNLVQAAFPISVGAAVGTIMALIDSIIVPQRLLLAGYTIQESAILYGQFTGKAMTLQNIPLALSIALCSALVPIISEVYSMHNQNELYRRVNMVFKLSFVIGIPSALGLFYLSKPIMGLVFMGDVAGHEILKLLSLSIPLIIITQTTTSLLQSCGRYMKPVYYLAIGCLFKVIITYVLVSNSRFNIYGAIIGSIVGYAVTSILNLKEVKKLLKVKINLYEVVIKPLFVSLIMIISVVFIYNNVYNYTQSNGIACLIAIFLGVVIFGILSIVFKIFTIEDIKGKLIKN</sequence>
<dbReference type="RefSeq" id="WP_035132502.1">
    <property type="nucleotide sequence ID" value="NZ_JPMD01000021.1"/>
</dbReference>
<dbReference type="AlphaFoldDB" id="A0A084JC44"/>
<dbReference type="PIRSF" id="PIRSF038958">
    <property type="entry name" value="PG_synth_SpoVB"/>
    <property type="match status" value="1"/>
</dbReference>
<evidence type="ECO:0000256" key="5">
    <source>
        <dbReference type="ARBA" id="ARBA00023136"/>
    </source>
</evidence>
<dbReference type="InterPro" id="IPR050833">
    <property type="entry name" value="Poly_Biosynth_Transport"/>
</dbReference>
<dbReference type="PANTHER" id="PTHR30250:SF21">
    <property type="entry name" value="LIPID II FLIPPASE MURJ"/>
    <property type="match status" value="1"/>
</dbReference>
<feature type="transmembrane region" description="Helical" evidence="6">
    <location>
        <begin position="476"/>
        <end position="499"/>
    </location>
</feature>
<keyword evidence="5 6" id="KW-0472">Membrane</keyword>
<evidence type="ECO:0000256" key="2">
    <source>
        <dbReference type="ARBA" id="ARBA00022475"/>
    </source>
</evidence>
<proteinExistence type="predicted"/>
<feature type="transmembrane region" description="Helical" evidence="6">
    <location>
        <begin position="317"/>
        <end position="337"/>
    </location>
</feature>
<evidence type="ECO:0000313" key="7">
    <source>
        <dbReference type="EMBL" id="KEZ86528.1"/>
    </source>
</evidence>
<dbReference type="STRING" id="318464.IO99_09140"/>
<comment type="subcellular location">
    <subcellularLocation>
        <location evidence="1">Cell membrane</location>
        <topology evidence="1">Multi-pass membrane protein</topology>
    </subcellularLocation>
</comment>
<keyword evidence="8" id="KW-1185">Reference proteome</keyword>
<feature type="transmembrane region" description="Helical" evidence="6">
    <location>
        <begin position="357"/>
        <end position="378"/>
    </location>
</feature>
<evidence type="ECO:0000313" key="8">
    <source>
        <dbReference type="Proteomes" id="UP000028542"/>
    </source>
</evidence>
<evidence type="ECO:0000256" key="6">
    <source>
        <dbReference type="SAM" id="Phobius"/>
    </source>
</evidence>
<comment type="caution">
    <text evidence="7">The sequence shown here is derived from an EMBL/GenBank/DDBJ whole genome shotgun (WGS) entry which is preliminary data.</text>
</comment>
<feature type="transmembrane region" description="Helical" evidence="6">
    <location>
        <begin position="47"/>
        <end position="69"/>
    </location>
</feature>
<accession>A0A084JC44</accession>
<evidence type="ECO:0000256" key="4">
    <source>
        <dbReference type="ARBA" id="ARBA00022989"/>
    </source>
</evidence>
<feature type="transmembrane region" description="Helical" evidence="6">
    <location>
        <begin position="385"/>
        <end position="403"/>
    </location>
</feature>
<protein>
    <submittedName>
        <fullName evidence="7">Stage V sporulation protein B</fullName>
    </submittedName>
</protein>
<organism evidence="7 8">
    <name type="scientific">Clostridium sulfidigenes</name>
    <dbReference type="NCBI Taxonomy" id="318464"/>
    <lineage>
        <taxon>Bacteria</taxon>
        <taxon>Bacillati</taxon>
        <taxon>Bacillota</taxon>
        <taxon>Clostridia</taxon>
        <taxon>Eubacteriales</taxon>
        <taxon>Clostridiaceae</taxon>
        <taxon>Clostridium</taxon>
    </lineage>
</organism>
<dbReference type="Proteomes" id="UP000028542">
    <property type="component" value="Unassembled WGS sequence"/>
</dbReference>
<dbReference type="EMBL" id="JPMD01000021">
    <property type="protein sequence ID" value="KEZ86528.1"/>
    <property type="molecule type" value="Genomic_DNA"/>
</dbReference>
<dbReference type="Pfam" id="PF01943">
    <property type="entry name" value="Polysacc_synt"/>
    <property type="match status" value="1"/>
</dbReference>
<dbReference type="InterPro" id="IPR002797">
    <property type="entry name" value="Polysacc_synth"/>
</dbReference>
<feature type="transmembrane region" description="Helical" evidence="6">
    <location>
        <begin position="441"/>
        <end position="464"/>
    </location>
</feature>
<dbReference type="PANTHER" id="PTHR30250">
    <property type="entry name" value="PST FAMILY PREDICTED COLANIC ACID TRANSPORTER"/>
    <property type="match status" value="1"/>
</dbReference>
<dbReference type="CDD" id="cd13124">
    <property type="entry name" value="MATE_SpoVB_like"/>
    <property type="match status" value="1"/>
</dbReference>
<keyword evidence="2" id="KW-1003">Cell membrane</keyword>
<dbReference type="GO" id="GO:0005886">
    <property type="term" value="C:plasma membrane"/>
    <property type="evidence" value="ECO:0007669"/>
    <property type="project" value="UniProtKB-SubCell"/>
</dbReference>
<name>A0A084JC44_9CLOT</name>
<keyword evidence="3 6" id="KW-0812">Transmembrane</keyword>
<keyword evidence="4 6" id="KW-1133">Transmembrane helix</keyword>
<feature type="transmembrane region" description="Helical" evidence="6">
    <location>
        <begin position="90"/>
        <end position="110"/>
    </location>
</feature>
<feature type="transmembrane region" description="Helical" evidence="6">
    <location>
        <begin position="223"/>
        <end position="247"/>
    </location>
</feature>
<gene>
    <name evidence="7" type="ORF">IO99_09140</name>
</gene>
<feature type="transmembrane region" description="Helical" evidence="6">
    <location>
        <begin position="154"/>
        <end position="175"/>
    </location>
</feature>
<feature type="transmembrane region" description="Helical" evidence="6">
    <location>
        <begin position="122"/>
        <end position="142"/>
    </location>
</feature>
<evidence type="ECO:0000256" key="1">
    <source>
        <dbReference type="ARBA" id="ARBA00004651"/>
    </source>
</evidence>
<reference evidence="7 8" key="1">
    <citation type="submission" date="2014-07" db="EMBL/GenBank/DDBJ databases">
        <title>Draft genome of Clostridium sulfidigenes 113A isolated from sediments associated with methane hydrate from Krishna Godavari basin.</title>
        <authorList>
            <person name="Honkalas V.S."/>
            <person name="Dabir A.P."/>
            <person name="Arora P."/>
            <person name="Dhakephalkar P.K."/>
        </authorList>
    </citation>
    <scope>NUCLEOTIDE SEQUENCE [LARGE SCALE GENOMIC DNA]</scope>
    <source>
        <strain evidence="7 8">113A</strain>
    </source>
</reference>
<feature type="transmembrane region" description="Helical" evidence="6">
    <location>
        <begin position="12"/>
        <end position="35"/>
    </location>
</feature>
<dbReference type="InterPro" id="IPR024923">
    <property type="entry name" value="PG_synth_SpoVB"/>
</dbReference>
<dbReference type="eggNOG" id="COG2244">
    <property type="taxonomic scope" value="Bacteria"/>
</dbReference>
<evidence type="ECO:0000256" key="3">
    <source>
        <dbReference type="ARBA" id="ARBA00022692"/>
    </source>
</evidence>
<feature type="transmembrane region" description="Helical" evidence="6">
    <location>
        <begin position="283"/>
        <end position="305"/>
    </location>
</feature>
<feature type="transmembrane region" description="Helical" evidence="6">
    <location>
        <begin position="181"/>
        <end position="203"/>
    </location>
</feature>